<name>A0A6C0AFM2_9ZZZZ</name>
<dbReference type="AlphaFoldDB" id="A0A6C0AFM2"/>
<reference evidence="1" key="1">
    <citation type="journal article" date="2020" name="Nature">
        <title>Giant virus diversity and host interactions through global metagenomics.</title>
        <authorList>
            <person name="Schulz F."/>
            <person name="Roux S."/>
            <person name="Paez-Espino D."/>
            <person name="Jungbluth S."/>
            <person name="Walsh D.A."/>
            <person name="Denef V.J."/>
            <person name="McMahon K.D."/>
            <person name="Konstantinidis K.T."/>
            <person name="Eloe-Fadrosh E.A."/>
            <person name="Kyrpides N.C."/>
            <person name="Woyke T."/>
        </authorList>
    </citation>
    <scope>NUCLEOTIDE SEQUENCE</scope>
    <source>
        <strain evidence="1">GVMAG-S-1021933-23</strain>
    </source>
</reference>
<protein>
    <submittedName>
        <fullName evidence="1">Uncharacterized protein</fullName>
    </submittedName>
</protein>
<organism evidence="1">
    <name type="scientific">viral metagenome</name>
    <dbReference type="NCBI Taxonomy" id="1070528"/>
    <lineage>
        <taxon>unclassified sequences</taxon>
        <taxon>metagenomes</taxon>
        <taxon>organismal metagenomes</taxon>
    </lineage>
</organism>
<proteinExistence type="predicted"/>
<evidence type="ECO:0000313" key="1">
    <source>
        <dbReference type="EMBL" id="QHS78512.1"/>
    </source>
</evidence>
<accession>A0A6C0AFM2</accession>
<dbReference type="EMBL" id="MN740598">
    <property type="protein sequence ID" value="QHS78512.1"/>
    <property type="molecule type" value="Genomic_DNA"/>
</dbReference>
<sequence length="58" mass="7145">MELRKILRIDLPKFIQKSENFENEEEVFVPEWFDNNISDTVENIEDYKKLIKVLLRFK</sequence>